<keyword evidence="2" id="KW-1185">Reference proteome</keyword>
<evidence type="ECO:0000313" key="2">
    <source>
        <dbReference type="Proteomes" id="UP001251528"/>
    </source>
</evidence>
<gene>
    <name evidence="1" type="ORF">QQS21_012824</name>
</gene>
<reference evidence="1" key="1">
    <citation type="submission" date="2023-06" db="EMBL/GenBank/DDBJ databases">
        <title>Conoideocrella luteorostrata (Hypocreales: Clavicipitaceae), a potential biocontrol fungus for elongate hemlock scale in United States Christmas tree production areas.</title>
        <authorList>
            <person name="Barrett H."/>
            <person name="Lovett B."/>
            <person name="Macias A.M."/>
            <person name="Stajich J.E."/>
            <person name="Kasson M.T."/>
        </authorList>
    </citation>
    <scope>NUCLEOTIDE SEQUENCE</scope>
    <source>
        <strain evidence="1">ARSEF 14590</strain>
    </source>
</reference>
<dbReference type="AlphaFoldDB" id="A0AAJ0FSC2"/>
<comment type="caution">
    <text evidence="1">The sequence shown here is derived from an EMBL/GenBank/DDBJ whole genome shotgun (WGS) entry which is preliminary data.</text>
</comment>
<dbReference type="EMBL" id="JASWJB010000656">
    <property type="protein sequence ID" value="KAK2589498.1"/>
    <property type="molecule type" value="Genomic_DNA"/>
</dbReference>
<protein>
    <submittedName>
        <fullName evidence="1">Uncharacterized protein</fullName>
    </submittedName>
</protein>
<dbReference type="Proteomes" id="UP001251528">
    <property type="component" value="Unassembled WGS sequence"/>
</dbReference>
<proteinExistence type="predicted"/>
<name>A0AAJ0FSC2_9HYPO</name>
<evidence type="ECO:0000313" key="1">
    <source>
        <dbReference type="EMBL" id="KAK2589498.1"/>
    </source>
</evidence>
<sequence length="227" mass="24992">MQMEATADADVDARSNITAAENSFQTTFLRTALCIATIHVHRPALAFTTTHAQFAKSLQICASSSARLIEMMSAGLIPTAERTDLTTTSTNSLQLQTLIICLLYPNGAHMLWQAGLTILFARWKGHHVADEGSSQKTDHEGLVRRCAATLRQIPSTSYEASVCITQSADVLETLCERTFSSVEAPVAMNIDQAQYNVWDWPMASALELVNTLDTTPLDFFLEPEPWL</sequence>
<accession>A0AAJ0FSC2</accession>
<organism evidence="1 2">
    <name type="scientific">Conoideocrella luteorostrata</name>
    <dbReference type="NCBI Taxonomy" id="1105319"/>
    <lineage>
        <taxon>Eukaryota</taxon>
        <taxon>Fungi</taxon>
        <taxon>Dikarya</taxon>
        <taxon>Ascomycota</taxon>
        <taxon>Pezizomycotina</taxon>
        <taxon>Sordariomycetes</taxon>
        <taxon>Hypocreomycetidae</taxon>
        <taxon>Hypocreales</taxon>
        <taxon>Clavicipitaceae</taxon>
        <taxon>Conoideocrella</taxon>
    </lineage>
</organism>